<dbReference type="InterPro" id="IPR018713">
    <property type="entry name" value="MPAB/Lcp_cat_dom"/>
</dbReference>
<evidence type="ECO:0000259" key="1">
    <source>
        <dbReference type="Pfam" id="PF09995"/>
    </source>
</evidence>
<evidence type="ECO:0000313" key="2">
    <source>
        <dbReference type="EMBL" id="MDG3015577.1"/>
    </source>
</evidence>
<accession>A0A9X4RET7</accession>
<organism evidence="2 3">
    <name type="scientific">Speluncibacter jeojiensis</name>
    <dbReference type="NCBI Taxonomy" id="2710754"/>
    <lineage>
        <taxon>Bacteria</taxon>
        <taxon>Bacillati</taxon>
        <taxon>Actinomycetota</taxon>
        <taxon>Actinomycetes</taxon>
        <taxon>Mycobacteriales</taxon>
        <taxon>Speluncibacteraceae</taxon>
        <taxon>Speluncibacter</taxon>
    </lineage>
</organism>
<proteinExistence type="predicted"/>
<dbReference type="RefSeq" id="WP_332520107.1">
    <property type="nucleotide sequence ID" value="NZ_JANRHA010000008.1"/>
</dbReference>
<feature type="domain" description="ER-bound oxygenase mpaB/mpaB'/Rubber oxygenase catalytic" evidence="1">
    <location>
        <begin position="52"/>
        <end position="273"/>
    </location>
</feature>
<name>A0A9X4RET7_9ACTN</name>
<dbReference type="PANTHER" id="PTHR36151">
    <property type="entry name" value="BLR2777 PROTEIN"/>
    <property type="match status" value="1"/>
</dbReference>
<keyword evidence="3" id="KW-1185">Reference proteome</keyword>
<dbReference type="AlphaFoldDB" id="A0A9X4RET7"/>
<dbReference type="PANTHER" id="PTHR36151:SF3">
    <property type="entry name" value="ER-BOUND OXYGENASE MPAB_MPAB'_RUBBER OXYGENASE CATALYTIC DOMAIN-CONTAINING PROTEIN"/>
    <property type="match status" value="1"/>
</dbReference>
<dbReference type="Pfam" id="PF09995">
    <property type="entry name" value="MPAB_Lcp_cat"/>
    <property type="match status" value="1"/>
</dbReference>
<gene>
    <name evidence="2" type="ORF">NVS88_13535</name>
</gene>
<comment type="caution">
    <text evidence="2">The sequence shown here is derived from an EMBL/GenBank/DDBJ whole genome shotgun (WGS) entry which is preliminary data.</text>
</comment>
<protein>
    <submittedName>
        <fullName evidence="2">DUF2236 domain-containing protein</fullName>
    </submittedName>
</protein>
<reference evidence="2" key="1">
    <citation type="submission" date="2022-08" db="EMBL/GenBank/DDBJ databases">
        <title>Genome analysis of Corynebacteriales strain.</title>
        <authorList>
            <person name="Lee S.D."/>
        </authorList>
    </citation>
    <scope>NUCLEOTIDE SEQUENCE</scope>
    <source>
        <strain evidence="2">D3-21</strain>
    </source>
</reference>
<dbReference type="Proteomes" id="UP001152755">
    <property type="component" value="Unassembled WGS sequence"/>
</dbReference>
<dbReference type="EMBL" id="JANRHA010000008">
    <property type="protein sequence ID" value="MDG3015577.1"/>
    <property type="molecule type" value="Genomic_DNA"/>
</dbReference>
<evidence type="ECO:0000313" key="3">
    <source>
        <dbReference type="Proteomes" id="UP001152755"/>
    </source>
</evidence>
<dbReference type="GO" id="GO:0016491">
    <property type="term" value="F:oxidoreductase activity"/>
    <property type="evidence" value="ECO:0007669"/>
    <property type="project" value="InterPro"/>
</dbReference>
<sequence>MAINLPAIGASTEKSGHGRHEKLPSAAADLCSAAPGTVGLGSVDIGDFIGESFLFLGAGSTVLLQLASPGVGHGVADHSSTLHRPMDRLRTTMTYVYAVTLGTPDERRAIVRMVNKAHVPVHSEPDGSGTTVPYNAFDPQLQLWVAATLYKNGATLYERFFGPLDDASAERLYQQSAVYGTALQVKPDQWPATREEFEAYWQHTLDTLEVDDKVRRYVHALLHGGDSPWIVQLGLPLNRFVTTGLLPQRVRDELELPWGPRDQRRFDRLMTTLPKAYRLVPRRVRWLPSSYYLWDMRRRLRGGRHLI</sequence>